<dbReference type="AlphaFoldDB" id="A0A0F8ZP77"/>
<gene>
    <name evidence="2" type="ORF">LCGC14_2670420</name>
</gene>
<proteinExistence type="predicted"/>
<keyword evidence="1" id="KW-0472">Membrane</keyword>
<comment type="caution">
    <text evidence="2">The sequence shown here is derived from an EMBL/GenBank/DDBJ whole genome shotgun (WGS) entry which is preliminary data.</text>
</comment>
<sequence length="51" mass="5775">ASHMFHDERFWAIFALVALTALIVGFGIWAAMTQGPVAEPFLRTPYSPYLY</sequence>
<keyword evidence="1" id="KW-0812">Transmembrane</keyword>
<protein>
    <submittedName>
        <fullName evidence="2">Uncharacterized protein</fullName>
    </submittedName>
</protein>
<dbReference type="EMBL" id="LAZR01046808">
    <property type="protein sequence ID" value="KKK95672.1"/>
    <property type="molecule type" value="Genomic_DNA"/>
</dbReference>
<organism evidence="2">
    <name type="scientific">marine sediment metagenome</name>
    <dbReference type="NCBI Taxonomy" id="412755"/>
    <lineage>
        <taxon>unclassified sequences</taxon>
        <taxon>metagenomes</taxon>
        <taxon>ecological metagenomes</taxon>
    </lineage>
</organism>
<accession>A0A0F8ZP77</accession>
<evidence type="ECO:0000313" key="2">
    <source>
        <dbReference type="EMBL" id="KKK95672.1"/>
    </source>
</evidence>
<feature type="non-terminal residue" evidence="2">
    <location>
        <position position="1"/>
    </location>
</feature>
<keyword evidence="1" id="KW-1133">Transmembrane helix</keyword>
<name>A0A0F8ZP77_9ZZZZ</name>
<reference evidence="2" key="1">
    <citation type="journal article" date="2015" name="Nature">
        <title>Complex archaea that bridge the gap between prokaryotes and eukaryotes.</title>
        <authorList>
            <person name="Spang A."/>
            <person name="Saw J.H."/>
            <person name="Jorgensen S.L."/>
            <person name="Zaremba-Niedzwiedzka K."/>
            <person name="Martijn J."/>
            <person name="Lind A.E."/>
            <person name="van Eijk R."/>
            <person name="Schleper C."/>
            <person name="Guy L."/>
            <person name="Ettema T.J."/>
        </authorList>
    </citation>
    <scope>NUCLEOTIDE SEQUENCE</scope>
</reference>
<feature type="transmembrane region" description="Helical" evidence="1">
    <location>
        <begin position="12"/>
        <end position="32"/>
    </location>
</feature>
<evidence type="ECO:0000256" key="1">
    <source>
        <dbReference type="SAM" id="Phobius"/>
    </source>
</evidence>